<sequence>MGQLEDMTAFVRIVEAGTLSRAAKQLGVAKSAVSRQLTLLEERLGVQLLQRTTRRSSLTEAGRSYYQRALQILADVGELNAATSKTMAQLTGALKIAVPQTFGLQHLSPLMVNFAKAHPGLVLHLDFSDRQVNLVEEGFDVAIRIAELGDSSLIARRLAPIKIILCASPAYLEHHGTPKNPPDLRRHQTLQYSFGGRSSWKFVGPDGRAVSAGTGLKLSASNGAFLRDAAVSGQGIARLPTFIVWREIENGTLVRVMADYTIAPLNLYAIYPQTRHLSTRVRALIDFLVKRFDGVPYWDRSLQ</sequence>
<dbReference type="Pfam" id="PF03466">
    <property type="entry name" value="LysR_substrate"/>
    <property type="match status" value="1"/>
</dbReference>
<evidence type="ECO:0000256" key="3">
    <source>
        <dbReference type="ARBA" id="ARBA00023125"/>
    </source>
</evidence>
<dbReference type="SUPFAM" id="SSF53850">
    <property type="entry name" value="Periplasmic binding protein-like II"/>
    <property type="match status" value="1"/>
</dbReference>
<dbReference type="SUPFAM" id="SSF46785">
    <property type="entry name" value="Winged helix' DNA-binding domain"/>
    <property type="match status" value="1"/>
</dbReference>
<evidence type="ECO:0000256" key="2">
    <source>
        <dbReference type="ARBA" id="ARBA00023015"/>
    </source>
</evidence>
<feature type="domain" description="HTH lysR-type" evidence="5">
    <location>
        <begin position="1"/>
        <end position="59"/>
    </location>
</feature>
<evidence type="ECO:0000313" key="6">
    <source>
        <dbReference type="EMBL" id="VAW10182.1"/>
    </source>
</evidence>
<evidence type="ECO:0000259" key="5">
    <source>
        <dbReference type="PROSITE" id="PS50931"/>
    </source>
</evidence>
<dbReference type="Gene3D" id="3.40.190.290">
    <property type="match status" value="1"/>
</dbReference>
<protein>
    <submittedName>
        <fullName evidence="6">Transcriptional regulator, LysR family</fullName>
    </submittedName>
</protein>
<dbReference type="PANTHER" id="PTHR30537">
    <property type="entry name" value="HTH-TYPE TRANSCRIPTIONAL REGULATOR"/>
    <property type="match status" value="1"/>
</dbReference>
<dbReference type="FunFam" id="3.40.190.290:FF:000001">
    <property type="entry name" value="Transcriptional regulator, LysR family"/>
    <property type="match status" value="1"/>
</dbReference>
<proteinExistence type="inferred from homology"/>
<name>A0A3B0T6X7_9ZZZZ</name>
<keyword evidence="4" id="KW-0804">Transcription</keyword>
<reference evidence="6" key="1">
    <citation type="submission" date="2018-06" db="EMBL/GenBank/DDBJ databases">
        <authorList>
            <person name="Zhirakovskaya E."/>
        </authorList>
    </citation>
    <scope>NUCLEOTIDE SEQUENCE</scope>
</reference>
<dbReference type="Gene3D" id="1.10.10.10">
    <property type="entry name" value="Winged helix-like DNA-binding domain superfamily/Winged helix DNA-binding domain"/>
    <property type="match status" value="1"/>
</dbReference>
<keyword evidence="3" id="KW-0238">DNA-binding</keyword>
<dbReference type="GO" id="GO:0003700">
    <property type="term" value="F:DNA-binding transcription factor activity"/>
    <property type="evidence" value="ECO:0007669"/>
    <property type="project" value="InterPro"/>
</dbReference>
<dbReference type="InterPro" id="IPR000847">
    <property type="entry name" value="LysR_HTH_N"/>
</dbReference>
<dbReference type="PRINTS" id="PR00039">
    <property type="entry name" value="HTHLYSR"/>
</dbReference>
<keyword evidence="2" id="KW-0805">Transcription regulation</keyword>
<accession>A0A3B0T6X7</accession>
<dbReference type="PANTHER" id="PTHR30537:SF5">
    <property type="entry name" value="HTH-TYPE TRANSCRIPTIONAL ACTIVATOR TTDR-RELATED"/>
    <property type="match status" value="1"/>
</dbReference>
<dbReference type="PROSITE" id="PS50931">
    <property type="entry name" value="HTH_LYSR"/>
    <property type="match status" value="1"/>
</dbReference>
<dbReference type="CDD" id="cd08422">
    <property type="entry name" value="PBP2_CrgA_like"/>
    <property type="match status" value="1"/>
</dbReference>
<evidence type="ECO:0000256" key="1">
    <source>
        <dbReference type="ARBA" id="ARBA00009437"/>
    </source>
</evidence>
<dbReference type="InterPro" id="IPR005119">
    <property type="entry name" value="LysR_subst-bd"/>
</dbReference>
<dbReference type="Pfam" id="PF00126">
    <property type="entry name" value="HTH_1"/>
    <property type="match status" value="1"/>
</dbReference>
<organism evidence="6">
    <name type="scientific">hydrothermal vent metagenome</name>
    <dbReference type="NCBI Taxonomy" id="652676"/>
    <lineage>
        <taxon>unclassified sequences</taxon>
        <taxon>metagenomes</taxon>
        <taxon>ecological metagenomes</taxon>
    </lineage>
</organism>
<dbReference type="InterPro" id="IPR036388">
    <property type="entry name" value="WH-like_DNA-bd_sf"/>
</dbReference>
<dbReference type="FunFam" id="1.10.10.10:FF:000001">
    <property type="entry name" value="LysR family transcriptional regulator"/>
    <property type="match status" value="1"/>
</dbReference>
<dbReference type="GO" id="GO:0003677">
    <property type="term" value="F:DNA binding"/>
    <property type="evidence" value="ECO:0007669"/>
    <property type="project" value="UniProtKB-KW"/>
</dbReference>
<dbReference type="EMBL" id="UOEM01000006">
    <property type="protein sequence ID" value="VAW10182.1"/>
    <property type="molecule type" value="Genomic_DNA"/>
</dbReference>
<dbReference type="AlphaFoldDB" id="A0A3B0T6X7"/>
<dbReference type="InterPro" id="IPR058163">
    <property type="entry name" value="LysR-type_TF_proteobact-type"/>
</dbReference>
<evidence type="ECO:0000256" key="4">
    <source>
        <dbReference type="ARBA" id="ARBA00023163"/>
    </source>
</evidence>
<dbReference type="InterPro" id="IPR036390">
    <property type="entry name" value="WH_DNA-bd_sf"/>
</dbReference>
<gene>
    <name evidence="6" type="ORF">MNBD_ALPHA09-646</name>
</gene>
<comment type="similarity">
    <text evidence="1">Belongs to the LysR transcriptional regulatory family.</text>
</comment>